<proteinExistence type="predicted"/>
<dbReference type="Proteomes" id="UP001524944">
    <property type="component" value="Unassembled WGS sequence"/>
</dbReference>
<protein>
    <recommendedName>
        <fullName evidence="1">Sporulation membrane protein YtrI C-terminal domain-containing protein</fullName>
    </recommendedName>
</protein>
<dbReference type="EMBL" id="JANPWE010000005">
    <property type="protein sequence ID" value="MCR6546074.1"/>
    <property type="molecule type" value="Genomic_DNA"/>
</dbReference>
<gene>
    <name evidence="2" type="ORF">NVS47_11210</name>
</gene>
<sequence>MIALFFHKASLIAAFIIGVLLGAALTVVAIGHTVDDLYFKNNELSLQLETTSRELTEVKSTLSQSKDRVVTKISPKINLLSDDYTPQEIERIKLALNKEIIKQYEKMIGLPVKSLEPSILPGILNGRIITVEQKQFKILVKTMVIGEALYLEVDIEENRLPPSL</sequence>
<reference evidence="2 3" key="1">
    <citation type="submission" date="2022-08" db="EMBL/GenBank/DDBJ databases">
        <title>Proteogenomics of the novel Dehalobacterium formicoaceticum strain EZ94 highlights a key role of methyltransferases during anaerobic dichloromethane degradation.</title>
        <authorList>
            <person name="Wasmund K."/>
        </authorList>
    </citation>
    <scope>NUCLEOTIDE SEQUENCE [LARGE SCALE GENOMIC DNA]</scope>
    <source>
        <strain evidence="2 3">EZ94</strain>
    </source>
</reference>
<evidence type="ECO:0000313" key="2">
    <source>
        <dbReference type="EMBL" id="MCR6546074.1"/>
    </source>
</evidence>
<dbReference type="Pfam" id="PF26347">
    <property type="entry name" value="YtrI_sporulation"/>
    <property type="match status" value="1"/>
</dbReference>
<keyword evidence="3" id="KW-1185">Reference proteome</keyword>
<dbReference type="InterPro" id="IPR058620">
    <property type="entry name" value="YtrI_C"/>
</dbReference>
<dbReference type="RefSeq" id="WP_089612083.1">
    <property type="nucleotide sequence ID" value="NZ_CP022121.1"/>
</dbReference>
<comment type="caution">
    <text evidence="2">The sequence shown here is derived from an EMBL/GenBank/DDBJ whole genome shotgun (WGS) entry which is preliminary data.</text>
</comment>
<evidence type="ECO:0000313" key="3">
    <source>
        <dbReference type="Proteomes" id="UP001524944"/>
    </source>
</evidence>
<evidence type="ECO:0000259" key="1">
    <source>
        <dbReference type="Pfam" id="PF26347"/>
    </source>
</evidence>
<organism evidence="2 3">
    <name type="scientific">Dehalobacterium formicoaceticum</name>
    <dbReference type="NCBI Taxonomy" id="51515"/>
    <lineage>
        <taxon>Bacteria</taxon>
        <taxon>Bacillati</taxon>
        <taxon>Bacillota</taxon>
        <taxon>Clostridia</taxon>
        <taxon>Eubacteriales</taxon>
        <taxon>Peptococcaceae</taxon>
        <taxon>Dehalobacterium</taxon>
    </lineage>
</organism>
<name>A0ABT1Y5C2_9FIRM</name>
<feature type="domain" description="Sporulation membrane protein YtrI C-terminal" evidence="1">
    <location>
        <begin position="92"/>
        <end position="156"/>
    </location>
</feature>
<accession>A0ABT1Y5C2</accession>